<gene>
    <name evidence="2" type="ORF">HY221_02140</name>
</gene>
<evidence type="ECO:0000313" key="2">
    <source>
        <dbReference type="EMBL" id="MBI3631113.1"/>
    </source>
</evidence>
<name>A0A932R0A9_9BACT</name>
<comment type="caution">
    <text evidence="2">The sequence shown here is derived from an EMBL/GenBank/DDBJ whole genome shotgun (WGS) entry which is preliminary data.</text>
</comment>
<reference evidence="2" key="1">
    <citation type="submission" date="2020-07" db="EMBL/GenBank/DDBJ databases">
        <title>Huge and variable diversity of episymbiotic CPR bacteria and DPANN archaea in groundwater ecosystems.</title>
        <authorList>
            <person name="He C.Y."/>
            <person name="Keren R."/>
            <person name="Whittaker M."/>
            <person name="Farag I.F."/>
            <person name="Doudna J."/>
            <person name="Cate J.H.D."/>
            <person name="Banfield J.F."/>
        </authorList>
    </citation>
    <scope>NUCLEOTIDE SEQUENCE</scope>
    <source>
        <strain evidence="2">NC_groundwater_973_Pr1_S-0.2um_54_13</strain>
    </source>
</reference>
<sequence length="164" mass="18170">MKFRIGTVLAISIVLNLLLAGALMGHVSYHYIAPKQLHAANAFDLQSHLAKLPGDKQALYTNIMGQAKKHMDDERAAIDAMKKQALDILKTEPFNEAAYLQQTQTIYERLKQMKLHVAQSVADLSKQLTAEERAVLADIISHPPFSTPPGWKQEPTAAVTTKEP</sequence>
<dbReference type="EMBL" id="JACQCR010000048">
    <property type="protein sequence ID" value="MBI3631113.1"/>
    <property type="molecule type" value="Genomic_DNA"/>
</dbReference>
<proteinExistence type="predicted"/>
<accession>A0A932R0A9</accession>
<organism evidence="2 3">
    <name type="scientific">Candidatus Sungiibacteriota bacterium</name>
    <dbReference type="NCBI Taxonomy" id="2750080"/>
    <lineage>
        <taxon>Bacteria</taxon>
        <taxon>Candidatus Sungiibacteriota</taxon>
    </lineage>
</organism>
<evidence type="ECO:0000256" key="1">
    <source>
        <dbReference type="SAM" id="MobiDB-lite"/>
    </source>
</evidence>
<evidence type="ECO:0000313" key="3">
    <source>
        <dbReference type="Proteomes" id="UP000753196"/>
    </source>
</evidence>
<dbReference type="InterPro" id="IPR025961">
    <property type="entry name" value="Metal_resist"/>
</dbReference>
<dbReference type="AlphaFoldDB" id="A0A932R0A9"/>
<dbReference type="Pfam" id="PF13801">
    <property type="entry name" value="Metal_resist"/>
    <property type="match status" value="1"/>
</dbReference>
<protein>
    <submittedName>
        <fullName evidence="2">Periplasmic heavy metal sensor</fullName>
    </submittedName>
</protein>
<dbReference type="Proteomes" id="UP000753196">
    <property type="component" value="Unassembled WGS sequence"/>
</dbReference>
<feature type="region of interest" description="Disordered" evidence="1">
    <location>
        <begin position="145"/>
        <end position="164"/>
    </location>
</feature>